<keyword evidence="2" id="KW-1185">Reference proteome</keyword>
<accession>A0A2A2H3M4</accession>
<comment type="caution">
    <text evidence="1">The sequence shown here is derived from an EMBL/GenBank/DDBJ whole genome shotgun (WGS) entry which is preliminary data.</text>
</comment>
<dbReference type="RefSeq" id="WP_069584139.1">
    <property type="nucleotide sequence ID" value="NZ_LMVM01000033.1"/>
</dbReference>
<evidence type="ECO:0000313" key="2">
    <source>
        <dbReference type="Proteomes" id="UP000217784"/>
    </source>
</evidence>
<sequence length="92" mass="10848">MERIFEDENFDDAYQKVINLTGGVISMREKERLAEIFEIENSLIITVDFLKREIYAEFVEDNPKNYALIKKQLADSKRIVGDLNLKFIDIFN</sequence>
<name>A0A2A2H3M4_METBR</name>
<dbReference type="AlphaFoldDB" id="A0A2A2H3M4"/>
<dbReference type="Proteomes" id="UP000217784">
    <property type="component" value="Unassembled WGS sequence"/>
</dbReference>
<dbReference type="OrthoDB" id="372691at2157"/>
<dbReference type="EMBL" id="LMVM01000033">
    <property type="protein sequence ID" value="PAV03893.1"/>
    <property type="molecule type" value="Genomic_DNA"/>
</dbReference>
<organism evidence="1 2">
    <name type="scientific">Methanobacterium bryantii</name>
    <dbReference type="NCBI Taxonomy" id="2161"/>
    <lineage>
        <taxon>Archaea</taxon>
        <taxon>Methanobacteriati</taxon>
        <taxon>Methanobacteriota</taxon>
        <taxon>Methanomada group</taxon>
        <taxon>Methanobacteria</taxon>
        <taxon>Methanobacteriales</taxon>
        <taxon>Methanobacteriaceae</taxon>
        <taxon>Methanobacterium</taxon>
    </lineage>
</organism>
<proteinExistence type="predicted"/>
<reference evidence="1 2" key="1">
    <citation type="journal article" date="2017" name="BMC Genomics">
        <title>Genomic analysis of methanogenic archaea reveals a shift towards energy conservation.</title>
        <authorList>
            <person name="Gilmore S.P."/>
            <person name="Henske J.K."/>
            <person name="Sexton J.A."/>
            <person name="Solomon K.V."/>
            <person name="Seppala S."/>
            <person name="Yoo J.I."/>
            <person name="Huyett L.M."/>
            <person name="Pressman A."/>
            <person name="Cogan J.Z."/>
            <person name="Kivenson V."/>
            <person name="Peng X."/>
            <person name="Tan Y."/>
            <person name="Valentine D.L."/>
            <person name="O'Malley M.A."/>
        </authorList>
    </citation>
    <scope>NUCLEOTIDE SEQUENCE [LARGE SCALE GENOMIC DNA]</scope>
    <source>
        <strain evidence="1 2">M.o.H.</strain>
    </source>
</reference>
<evidence type="ECO:0000313" key="1">
    <source>
        <dbReference type="EMBL" id="PAV03893.1"/>
    </source>
</evidence>
<gene>
    <name evidence="1" type="ORF">ASJ80_02415</name>
</gene>
<protein>
    <submittedName>
        <fullName evidence="1">Uncharacterized protein</fullName>
    </submittedName>
</protein>